<feature type="non-terminal residue" evidence="7">
    <location>
        <position position="3111"/>
    </location>
</feature>
<feature type="domain" description="Integrase catalytic" evidence="6">
    <location>
        <begin position="2222"/>
        <end position="2388"/>
    </location>
</feature>
<dbReference type="InterPro" id="IPR036397">
    <property type="entry name" value="RNaseH_sf"/>
</dbReference>
<protein>
    <recommendedName>
        <fullName evidence="9">Gag-pol polyprotein</fullName>
    </recommendedName>
</protein>
<dbReference type="PANTHER" id="PTHR47331">
    <property type="entry name" value="PHD-TYPE DOMAIN-CONTAINING PROTEIN"/>
    <property type="match status" value="1"/>
</dbReference>
<dbReference type="Pfam" id="PF07727">
    <property type="entry name" value="RVT_2"/>
    <property type="match status" value="1"/>
</dbReference>
<dbReference type="SMART" id="SM00343">
    <property type="entry name" value="ZnF_C2HC"/>
    <property type="match status" value="3"/>
</dbReference>
<proteinExistence type="predicted"/>
<dbReference type="Pfam" id="PF13976">
    <property type="entry name" value="gag_pre-integrs"/>
    <property type="match status" value="1"/>
</dbReference>
<dbReference type="InterPro" id="IPR002492">
    <property type="entry name" value="Transposase_Tc1-like"/>
</dbReference>
<dbReference type="InterPro" id="IPR043502">
    <property type="entry name" value="DNA/RNA_pol_sf"/>
</dbReference>
<dbReference type="Pfam" id="PF25597">
    <property type="entry name" value="SH3_retrovirus"/>
    <property type="match status" value="1"/>
</dbReference>
<evidence type="ECO:0000313" key="8">
    <source>
        <dbReference type="Proteomes" id="UP001235939"/>
    </source>
</evidence>
<dbReference type="PROSITE" id="PS50158">
    <property type="entry name" value="ZF_CCHC"/>
    <property type="match status" value="2"/>
</dbReference>
<dbReference type="InterPro" id="IPR008042">
    <property type="entry name" value="Retrotrans_Pao"/>
</dbReference>
<dbReference type="SUPFAM" id="SSF56672">
    <property type="entry name" value="DNA/RNA polymerases"/>
    <property type="match status" value="1"/>
</dbReference>
<gene>
    <name evidence="7" type="ORF">LAZ67_9001549</name>
</gene>
<keyword evidence="2" id="KW-0645">Protease</keyword>
<dbReference type="EMBL" id="CP092871">
    <property type="protein sequence ID" value="UYV72012.1"/>
    <property type="molecule type" value="Genomic_DNA"/>
</dbReference>
<dbReference type="Pfam" id="PF00665">
    <property type="entry name" value="rve"/>
    <property type="match status" value="1"/>
</dbReference>
<dbReference type="SUPFAM" id="SSF46689">
    <property type="entry name" value="Homeodomain-like"/>
    <property type="match status" value="1"/>
</dbReference>
<dbReference type="InterPro" id="IPR005312">
    <property type="entry name" value="DUF1759"/>
</dbReference>
<keyword evidence="2" id="KW-0378">Hydrolase</keyword>
<dbReference type="Pfam" id="PF03564">
    <property type="entry name" value="DUF1759"/>
    <property type="match status" value="1"/>
</dbReference>
<dbReference type="InterPro" id="IPR054722">
    <property type="entry name" value="PolX-like_BBD"/>
</dbReference>
<dbReference type="InterPro" id="IPR038717">
    <property type="entry name" value="Tc1-like_DDE_dom"/>
</dbReference>
<dbReference type="PROSITE" id="PS50994">
    <property type="entry name" value="INTEGRASE"/>
    <property type="match status" value="2"/>
</dbReference>
<dbReference type="Pfam" id="PF05380">
    <property type="entry name" value="Peptidase_A17"/>
    <property type="match status" value="1"/>
</dbReference>
<feature type="region of interest" description="Disordered" evidence="4">
    <location>
        <begin position="1971"/>
        <end position="1995"/>
    </location>
</feature>
<dbReference type="InterPro" id="IPR057670">
    <property type="entry name" value="SH3_retrovirus"/>
</dbReference>
<feature type="compositionally biased region" description="Polar residues" evidence="4">
    <location>
        <begin position="2492"/>
        <end position="2503"/>
    </location>
</feature>
<dbReference type="Pfam" id="PF17921">
    <property type="entry name" value="Integrase_H2C2"/>
    <property type="match status" value="2"/>
</dbReference>
<feature type="domain" description="CCHC-type" evidence="5">
    <location>
        <begin position="1943"/>
        <end position="1957"/>
    </location>
</feature>
<evidence type="ECO:0000259" key="6">
    <source>
        <dbReference type="PROSITE" id="PS50994"/>
    </source>
</evidence>
<keyword evidence="2" id="KW-0064">Aspartyl protease</keyword>
<reference evidence="7 8" key="1">
    <citation type="submission" date="2022-01" db="EMBL/GenBank/DDBJ databases">
        <title>A chromosomal length assembly of Cordylochernes scorpioides.</title>
        <authorList>
            <person name="Zeh D."/>
            <person name="Zeh J."/>
        </authorList>
    </citation>
    <scope>NUCLEOTIDE SEQUENCE [LARGE SCALE GENOMIC DNA]</scope>
    <source>
        <strain evidence="7">IN4F17</strain>
        <tissue evidence="7">Whole Body</tissue>
    </source>
</reference>
<dbReference type="InterPro" id="IPR041588">
    <property type="entry name" value="Integrase_H2C2"/>
</dbReference>
<accession>A0ABY6KT33</accession>
<keyword evidence="8" id="KW-1185">Reference proteome</keyword>
<dbReference type="Pfam" id="PF13358">
    <property type="entry name" value="DDE_3"/>
    <property type="match status" value="1"/>
</dbReference>
<dbReference type="PANTHER" id="PTHR47331:SF1">
    <property type="entry name" value="GAG-LIKE PROTEIN"/>
    <property type="match status" value="1"/>
</dbReference>
<name>A0ABY6KT33_9ARAC</name>
<comment type="subcellular location">
    <subcellularLocation>
        <location evidence="1">Nucleus</location>
    </subcellularLocation>
</comment>
<dbReference type="InterPro" id="IPR012337">
    <property type="entry name" value="RNaseH-like_sf"/>
</dbReference>
<feature type="region of interest" description="Disordered" evidence="4">
    <location>
        <begin position="2492"/>
        <end position="2520"/>
    </location>
</feature>
<dbReference type="InterPro" id="IPR025724">
    <property type="entry name" value="GAG-pre-integrase_dom"/>
</dbReference>
<dbReference type="InterPro" id="IPR009057">
    <property type="entry name" value="Homeodomain-like_sf"/>
</dbReference>
<evidence type="ECO:0000256" key="2">
    <source>
        <dbReference type="ARBA" id="ARBA00022750"/>
    </source>
</evidence>
<evidence type="ECO:0000259" key="5">
    <source>
        <dbReference type="PROSITE" id="PS50158"/>
    </source>
</evidence>
<evidence type="ECO:0000256" key="1">
    <source>
        <dbReference type="ARBA" id="ARBA00004123"/>
    </source>
</evidence>
<keyword evidence="3" id="KW-0863">Zinc-finger</keyword>
<dbReference type="Pfam" id="PF22936">
    <property type="entry name" value="Pol_BBD"/>
    <property type="match status" value="1"/>
</dbReference>
<sequence>MEAELDGEAPSEKFVRTNYRIMEECIVKNQEEDKIIWDLMIDDEDNTSRELEDEQDTVIQYKQKWLDLEIQIGEFLNPPTQNTEVFQDNSYQKVSLGETRACRLPELELKKIDGTWLEWLGWWAQFSTIHEDARLSNVDKSQYLVQSMKENTRASRLVRSYPITADNYPKAIAALKDRFGDRVILTEVYVRQLLGLVVNNARRKTIGIEDLYDKLESYLRSLESLGITTEQNAAFLYPLVESSLPEELLTVCQRSALSGYNDEDEDAPQPVDGRLGSLLKFLRREVEGEKRLAYVRSGIGESSDSKSVRPNTTRLHVAEVNKPGERDMKACLFCRGDHWLTNCQKWLTISVQKRREVLMRHRACFKCFRVGHYGRQCWRDVECKICKKSHNTLLHLGERLMSNRGLSSSKENIHPKTESNAEKPDVSFAGMHVRTAVPTALLATALVRLVNHLNEEKVVRALLDQGSQSSFIHRDVLQGLSIPVSKVDAQIYGINATKGEEVKDLAHFAIRPIGNQNWELPLQALVVNKMTGLLPSRDLRLPITEKFRGIQLANPQFTKNGRIDIILGADVYGLLMQPEIRRDDKTQLCAQNTKLGWIISGGLSRGDAGNTQVLTTRVQFEDNLETILKIFWEVEEVQGHMTRLTEVPVDDQEGHCYLPYHAILGGQPDRRKFRVVFDASAKNKNGFSFNDRLYTGPKLQRDILSILMNCQRHRIFIMSDIEKMYRQILVRPSDAERQRIIWRRRSQDKLMAYRLNTVTYGTAAAPFLAMRTLLKLVEDEGAKYPRASRAIKEDTYVDYIITGADDLRDGMALRDELIELLRCGGFTLKKWSSNDPTILGNIAKEHCAQKIMFEQSKVIRTLGLGWIQSEDCFVYDVQSLEKTSVTTKREMLSFIAKLYDPLGWLAPVLVTGKIMVQRLWITGLHWDDPMDESLIETWTNFRKELNFIGSLRIHRWLGLERNTQGVQLHGFGDASEDAYAAAVYIRIPTDDGVSVKLLASKTKNLPTFIGNRVAEIQSCPQIREWRYVPTGDNPADIASRRILGSELKQSSIWWTGPTWLSAESTEWPRMPPVFEHQGQIELLGVHAISETPFLVAIGEMSSTFSGYIRKVAWILRFYHNCRYSAERYQSHLTTAELRNAHRIILQSIQFQHFREEVRGLTTLGSVKRTSKIYGLTPFLDNQGILRVGGRLKWAPSMTYEQKLSALLPSSGKVAQMIVQAVHMRTLHGSVHLMLSTLRQKYWMLRAKDQVKRCIRECVTCCRYNRFTQGQLMSDLPKERLTPGKPFSISGVDYDGPVNLRLSKGRGRKTEKGYICLFVCFVTRAVHLELVTDASTPTSMSAFKGFVARRGHCTRLYSDQGTNFVGAARQLRSRFYLDQNQLKELAAVLANDGTEWRFNPPGAPHFGGLWEAGVKALKYHMRRIIGNNLLTYEELLTVLVQIESCLNSIPLYPMSNDPNDHTRGHRKRRQFKQTDAFTKGMVIGLKRAGWSIRQIAADTYLGASTVHLLWRRWLEQGNVAINRNVGATRVTSARVDRRILRQAVAAPQATCTAILQHVQDTLDHSISTRTISRRLVANGLHSCRPLRRLPLTPPNRRQRLEWCRARSTWMTEWHRVVFSDESRFCLSSDSRRVRVWRRRGERSNPAAIVERPTVRQRGIMVWGAIAYDSRSPLLRIQGTMTAQRYVDDVLRPVTLPYLQGVPNALYQQDNARPHTARISQQALQDVQMLPWPPYSPDLSPIEHVWDIIGRRLHALPQPRSEDELWQMVEREWRAIHQDAIRTLIDSLPRRVAACIAVRGWHFIGETNAKIVWDELERIHTGNIEDNIIDIGLELKNIQMRNNEGIEAYITRARNIASRSANLGQPISQREMVYHVVRGLLPKFENIAAVLRPQRSASLKEVFQALQEEEMRLNSMAFPKVGQYEKAFKARNDRGIQRKCKFEGKCHTCGKFGHMSRNCWHRQDKANFNKPKCKYPQNNMQAKSSSSWKNNSSKHANVANGSANTEHTFTSAEIIYSSSHLPEEKEHIWNLDSGCTSHMSPREDWLINKIPIYSEINLAEEERFIKAEAQGDVKLSTYTSEGKQDICIKDVLYVPRLKFNLLSVRCLVNNGNKVYFEKGIAKIYNCKGDLIAEANEEYRMFIIKTLPRNLLSNKDNFLKAEDKCSAKTMWHRRLGHLNEEYLNKMMKNDMVKGLNFDCQHLKKCEPCILGKLTQNTFKAIKNNHSERPLELIHMGLCGPMPSKSLGGANYLYVIVDSYSRRIFVYFLKSKEDAFDFLVEFKNHRENETNVIIKNVRSDNGTEFANKKFNEFFRNEGIHHQRKVPYSPQSNGITERTKHTLLDWARTMLFDAKLPTEFWAETIATAAYLKNCTPTKNDNMKTPIEKWTGHKPSVAHLKIFGNLAYYYIPKNQRNKFDSKARKGIFTGYSRQRKAYRIYDPQDGKIHEVQTVKFDENSKGSDLLTSNVFDQHVQDHIIYRNEQHESDFFQITHTMGSTPEELNTPDNPETIPKSSRLPRKPGRIAGRTNEDIQAKHLINLQEQEERLRASGVRRSERIKERNAANVTELSSTSMNIPKAYREATNTPFSDQWKEAMEEEFHSLTSHNVWTLVPKPENENLIKGKWIFNIKMNPGGSIDKRKARFVAMGHNQKPGVDYEESFAPVMKLDYLRTLIAIASQQNMKIEQYDVKTAYLNAELKDDVYLEQPEGFVQAGQENKVCKLNRNASHSHEHQGQIELLGVHAISETPFLVAIGEMSSTFSGYIRKVAWILRFYHNCRYSAERYQSHLTTAELRNAHRIILQSIQFQHFREEVRGLTTLGSVKRTSKIYGLTPFLDNQGILRVGGRLKWAPSMTYEQKLSALLPSSGKVAQMIVQAVHMRTLHGSVHLMLSTLRQKYWMLRAKDQVKRCIRECVTCCRYNPFTQGQLMSDLPKERLTPGKPFSISGVDYDGPVNLRLSKGRGRKTEKGYICLFVCFVTRAVHLELVTDASTPTSMSAFKGFVARRGHCTRLYSDQGTNFVGAARQLRSRFYLDQNQLKELAAVLANDGTEWRFNPPGAPHFGGLWEAGVKALKYHMRRIIGNNLLTYEELLTVLVQIESCLNSIPLYPMSNDHTR</sequence>
<feature type="domain" description="Integrase catalytic" evidence="6">
    <location>
        <begin position="2933"/>
        <end position="3111"/>
    </location>
</feature>
<dbReference type="Gene3D" id="3.30.420.10">
    <property type="entry name" value="Ribonuclease H-like superfamily/Ribonuclease H"/>
    <property type="match status" value="4"/>
</dbReference>
<keyword evidence="3" id="KW-0862">Zinc</keyword>
<feature type="domain" description="CCHC-type" evidence="5">
    <location>
        <begin position="364"/>
        <end position="377"/>
    </location>
</feature>
<dbReference type="SUPFAM" id="SSF53098">
    <property type="entry name" value="Ribonuclease H-like"/>
    <property type="match status" value="3"/>
</dbReference>
<feature type="compositionally biased region" description="Low complexity" evidence="4">
    <location>
        <begin position="1981"/>
        <end position="1992"/>
    </location>
</feature>
<organism evidence="7 8">
    <name type="scientific">Cordylochernes scorpioides</name>
    <dbReference type="NCBI Taxonomy" id="51811"/>
    <lineage>
        <taxon>Eukaryota</taxon>
        <taxon>Metazoa</taxon>
        <taxon>Ecdysozoa</taxon>
        <taxon>Arthropoda</taxon>
        <taxon>Chelicerata</taxon>
        <taxon>Arachnida</taxon>
        <taxon>Pseudoscorpiones</taxon>
        <taxon>Cheliferoidea</taxon>
        <taxon>Chernetidae</taxon>
        <taxon>Cordylochernes</taxon>
    </lineage>
</organism>
<dbReference type="InterPro" id="IPR013103">
    <property type="entry name" value="RVT_2"/>
</dbReference>
<dbReference type="InterPro" id="IPR001878">
    <property type="entry name" value="Znf_CCHC"/>
</dbReference>
<evidence type="ECO:0008006" key="9">
    <source>
        <dbReference type="Google" id="ProtNLM"/>
    </source>
</evidence>
<evidence type="ECO:0000256" key="4">
    <source>
        <dbReference type="SAM" id="MobiDB-lite"/>
    </source>
</evidence>
<evidence type="ECO:0000313" key="7">
    <source>
        <dbReference type="EMBL" id="UYV72012.1"/>
    </source>
</evidence>
<evidence type="ECO:0000256" key="3">
    <source>
        <dbReference type="PROSITE-ProRule" id="PRU00047"/>
    </source>
</evidence>
<dbReference type="Proteomes" id="UP001235939">
    <property type="component" value="Chromosome 09"/>
</dbReference>
<dbReference type="InterPro" id="IPR001584">
    <property type="entry name" value="Integrase_cat-core"/>
</dbReference>
<keyword evidence="3" id="KW-0479">Metal-binding</keyword>
<dbReference type="Pfam" id="PF01498">
    <property type="entry name" value="HTH_Tnp_Tc3_2"/>
    <property type="match status" value="1"/>
</dbReference>